<protein>
    <submittedName>
        <fullName evidence="1">Uncharacterized protein</fullName>
    </submittedName>
</protein>
<dbReference type="AlphaFoldDB" id="A0A9W6N6U6"/>
<comment type="caution">
    <text evidence="1">The sequence shown here is derived from an EMBL/GenBank/DDBJ whole genome shotgun (WGS) entry which is preliminary data.</text>
</comment>
<dbReference type="Proteomes" id="UP001143309">
    <property type="component" value="Unassembled WGS sequence"/>
</dbReference>
<name>A0A9W6N6U6_9HYPH</name>
<dbReference type="EMBL" id="BSFL01000002">
    <property type="protein sequence ID" value="GLK79677.1"/>
    <property type="molecule type" value="Genomic_DNA"/>
</dbReference>
<gene>
    <name evidence="1" type="ORF">GCM10008174_14180</name>
</gene>
<organism evidence="1 2">
    <name type="scientific">Methylopila turkensis</name>
    <dbReference type="NCBI Taxonomy" id="1437816"/>
    <lineage>
        <taxon>Bacteria</taxon>
        <taxon>Pseudomonadati</taxon>
        <taxon>Pseudomonadota</taxon>
        <taxon>Alphaproteobacteria</taxon>
        <taxon>Hyphomicrobiales</taxon>
        <taxon>Methylopilaceae</taxon>
        <taxon>Methylopila</taxon>
    </lineage>
</organism>
<proteinExistence type="predicted"/>
<evidence type="ECO:0000313" key="1">
    <source>
        <dbReference type="EMBL" id="GLK79677.1"/>
    </source>
</evidence>
<reference evidence="1" key="1">
    <citation type="journal article" date="2014" name="Int. J. Syst. Evol. Microbiol.">
        <title>Complete genome sequence of Corynebacterium casei LMG S-19264T (=DSM 44701T), isolated from a smear-ripened cheese.</title>
        <authorList>
            <consortium name="US DOE Joint Genome Institute (JGI-PGF)"/>
            <person name="Walter F."/>
            <person name="Albersmeier A."/>
            <person name="Kalinowski J."/>
            <person name="Ruckert C."/>
        </authorList>
    </citation>
    <scope>NUCLEOTIDE SEQUENCE</scope>
    <source>
        <strain evidence="1">VKM B-2748</strain>
    </source>
</reference>
<accession>A0A9W6N6U6</accession>
<sequence length="77" mass="7895">MTSETVAPAAASADNASMEAFSEAVGPSALGPATGRIISITQIQKAARTRNIIVVDLDFASRARPAARRVQTLAPSA</sequence>
<reference evidence="1" key="2">
    <citation type="submission" date="2023-01" db="EMBL/GenBank/DDBJ databases">
        <authorList>
            <person name="Sun Q."/>
            <person name="Evtushenko L."/>
        </authorList>
    </citation>
    <scope>NUCLEOTIDE SEQUENCE</scope>
    <source>
        <strain evidence="1">VKM B-2748</strain>
    </source>
</reference>
<evidence type="ECO:0000313" key="2">
    <source>
        <dbReference type="Proteomes" id="UP001143309"/>
    </source>
</evidence>
<keyword evidence="2" id="KW-1185">Reference proteome</keyword>